<evidence type="ECO:0000313" key="3">
    <source>
        <dbReference type="Proteomes" id="UP000318288"/>
    </source>
</evidence>
<dbReference type="PANTHER" id="PTHR42899:SF1">
    <property type="entry name" value="SPERMATOGENESIS-ASSOCIATED PROTEIN 20"/>
    <property type="match status" value="1"/>
</dbReference>
<dbReference type="Proteomes" id="UP000318288">
    <property type="component" value="Unassembled WGS sequence"/>
</dbReference>
<dbReference type="InterPro" id="IPR024705">
    <property type="entry name" value="Ssp411"/>
</dbReference>
<gene>
    <name evidence="2" type="ORF">Poly51_23890</name>
</gene>
<dbReference type="CDD" id="cd02955">
    <property type="entry name" value="SSP411"/>
    <property type="match status" value="1"/>
</dbReference>
<accession>A0A5C6F555</accession>
<dbReference type="Gene3D" id="3.40.30.10">
    <property type="entry name" value="Glutaredoxin"/>
    <property type="match status" value="1"/>
</dbReference>
<evidence type="ECO:0000259" key="1">
    <source>
        <dbReference type="Pfam" id="PF03190"/>
    </source>
</evidence>
<dbReference type="AlphaFoldDB" id="A0A5C6F555"/>
<dbReference type="GO" id="GO:0005975">
    <property type="term" value="P:carbohydrate metabolic process"/>
    <property type="evidence" value="ECO:0007669"/>
    <property type="project" value="InterPro"/>
</dbReference>
<dbReference type="Pfam" id="PF03190">
    <property type="entry name" value="Thioredox_DsbH"/>
    <property type="match status" value="1"/>
</dbReference>
<sequence>MNRLAESLSPYLLQHQTNPVDWFPWGDEAFELARSTDRPVFLSIGYAACHWCHVMERESFENTAIAKFLNDYFVCVKVDREERPDVDHVYMSAVQLMTGRGGWPMSVFLNHVRQPFYAGTYWPPTSRQGMPGFGQVLDAIAAAWNERRDEVNQHADQMNDAMIGLATGTSEVTSAIPDACLVDQAVDDLLDRFDDQEGGFGSAPKFPHATDLDLLLRRAAVSGDERLIHAAEWTLDKMACGGIHDHIGGGFARYSVDGRWLVPHFEKMLYDNALLAEVYVRAYQVTGNERHADVAKQTLDYLCREMVDDAGGFHCSEDADSEGIEGKYYVWTPDEVIQALGEVRGRRFCEVYDITSDGNFEGKSIAHLKFSVGNAELAAELAEDRERLRQVRDGRVHPSRDDKVITAWNSLAIKSLAIAGAVLNEPRYIEAAERSAKFVLSTMLQPNQRLLHAYRDGQPHLEGYVDDYAYTIAAFIALFEATGRARWIARATKLADTMLAHFEDSDRGGFYYSADVGEALIAKTKDWHDGSLISGNASAAHTLLQLSRLCDRDDFRLAAERTLTAGGEVLDKQAAACGGLISVLDLHHGQSEQWVLAVPDMQAMQLARTKFLKRFRPRATISWVVGESPESGPVVAINAGRGPIDGQTTLYRCMGHQCDPPLTNDALDRALQ</sequence>
<reference evidence="2 3" key="1">
    <citation type="submission" date="2019-02" db="EMBL/GenBank/DDBJ databases">
        <title>Deep-cultivation of Planctomycetes and their phenomic and genomic characterization uncovers novel biology.</title>
        <authorList>
            <person name="Wiegand S."/>
            <person name="Jogler M."/>
            <person name="Boedeker C."/>
            <person name="Pinto D."/>
            <person name="Vollmers J."/>
            <person name="Rivas-Marin E."/>
            <person name="Kohn T."/>
            <person name="Peeters S.H."/>
            <person name="Heuer A."/>
            <person name="Rast P."/>
            <person name="Oberbeckmann S."/>
            <person name="Bunk B."/>
            <person name="Jeske O."/>
            <person name="Meyerdierks A."/>
            <person name="Storesund J.E."/>
            <person name="Kallscheuer N."/>
            <person name="Luecker S."/>
            <person name="Lage O.M."/>
            <person name="Pohl T."/>
            <person name="Merkel B.J."/>
            <person name="Hornburger P."/>
            <person name="Mueller R.-W."/>
            <person name="Bruemmer F."/>
            <person name="Labrenz M."/>
            <person name="Spormann A.M."/>
            <person name="Op Den Camp H."/>
            <person name="Overmann J."/>
            <person name="Amann R."/>
            <person name="Jetten M.S.M."/>
            <person name="Mascher T."/>
            <person name="Medema M.H."/>
            <person name="Devos D.P."/>
            <person name="Kaster A.-K."/>
            <person name="Ovreas L."/>
            <person name="Rohde M."/>
            <person name="Galperin M.Y."/>
            <person name="Jogler C."/>
        </authorList>
    </citation>
    <scope>NUCLEOTIDE SEQUENCE [LARGE SCALE GENOMIC DNA]</scope>
    <source>
        <strain evidence="2 3">Poly51</strain>
    </source>
</reference>
<dbReference type="InterPro" id="IPR036249">
    <property type="entry name" value="Thioredoxin-like_sf"/>
</dbReference>
<organism evidence="2 3">
    <name type="scientific">Rubripirellula tenax</name>
    <dbReference type="NCBI Taxonomy" id="2528015"/>
    <lineage>
        <taxon>Bacteria</taxon>
        <taxon>Pseudomonadati</taxon>
        <taxon>Planctomycetota</taxon>
        <taxon>Planctomycetia</taxon>
        <taxon>Pirellulales</taxon>
        <taxon>Pirellulaceae</taxon>
        <taxon>Rubripirellula</taxon>
    </lineage>
</organism>
<name>A0A5C6F555_9BACT</name>
<dbReference type="OrthoDB" id="9762614at2"/>
<dbReference type="InterPro" id="IPR004879">
    <property type="entry name" value="Ssp411-like_TRX"/>
</dbReference>
<dbReference type="Gene3D" id="1.50.10.10">
    <property type="match status" value="2"/>
</dbReference>
<keyword evidence="3" id="KW-1185">Reference proteome</keyword>
<evidence type="ECO:0000313" key="2">
    <source>
        <dbReference type="EMBL" id="TWU56478.1"/>
    </source>
</evidence>
<dbReference type="InterPro" id="IPR008928">
    <property type="entry name" value="6-hairpin_glycosidase_sf"/>
</dbReference>
<comment type="caution">
    <text evidence="2">The sequence shown here is derived from an EMBL/GenBank/DDBJ whole genome shotgun (WGS) entry which is preliminary data.</text>
</comment>
<dbReference type="InterPro" id="IPR012341">
    <property type="entry name" value="6hp_glycosidase-like_sf"/>
</dbReference>
<dbReference type="PANTHER" id="PTHR42899">
    <property type="entry name" value="SPERMATOGENESIS-ASSOCIATED PROTEIN 20"/>
    <property type="match status" value="1"/>
</dbReference>
<feature type="domain" description="Spermatogenesis-associated protein 20-like TRX" evidence="1">
    <location>
        <begin position="1"/>
        <end position="162"/>
    </location>
</feature>
<dbReference type="SUPFAM" id="SSF48208">
    <property type="entry name" value="Six-hairpin glycosidases"/>
    <property type="match status" value="1"/>
</dbReference>
<proteinExistence type="predicted"/>
<dbReference type="PIRSF" id="PIRSF006402">
    <property type="entry name" value="UCP006402_thioredoxin"/>
    <property type="match status" value="1"/>
</dbReference>
<dbReference type="EMBL" id="SJPW01000003">
    <property type="protein sequence ID" value="TWU56478.1"/>
    <property type="molecule type" value="Genomic_DNA"/>
</dbReference>
<dbReference type="RefSeq" id="WP_146457581.1">
    <property type="nucleotide sequence ID" value="NZ_SJPW01000003.1"/>
</dbReference>
<protein>
    <recommendedName>
        <fullName evidence="1">Spermatogenesis-associated protein 20-like TRX domain-containing protein</fullName>
    </recommendedName>
</protein>
<dbReference type="SUPFAM" id="SSF52833">
    <property type="entry name" value="Thioredoxin-like"/>
    <property type="match status" value="1"/>
</dbReference>